<dbReference type="SUPFAM" id="SSF53756">
    <property type="entry name" value="UDP-Glycosyltransferase/glycogen phosphorylase"/>
    <property type="match status" value="1"/>
</dbReference>
<evidence type="ECO:0000259" key="1">
    <source>
        <dbReference type="Pfam" id="PF00534"/>
    </source>
</evidence>
<dbReference type="AlphaFoldDB" id="A0A7W7Y586"/>
<reference evidence="2 3" key="1">
    <citation type="submission" date="2020-08" db="EMBL/GenBank/DDBJ databases">
        <title>Genomic Encyclopedia of Type Strains, Phase IV (KMG-IV): sequencing the most valuable type-strain genomes for metagenomic binning, comparative biology and taxonomic classification.</title>
        <authorList>
            <person name="Goeker M."/>
        </authorList>
    </citation>
    <scope>NUCLEOTIDE SEQUENCE [LARGE SCALE GENOMIC DNA]</scope>
    <source>
        <strain evidence="2 3">DSM 22071</strain>
    </source>
</reference>
<comment type="caution">
    <text evidence="2">The sequence shown here is derived from an EMBL/GenBank/DDBJ whole genome shotgun (WGS) entry which is preliminary data.</text>
</comment>
<protein>
    <submittedName>
        <fullName evidence="2">Putative metal-dependent phosphoesterase TrpH</fullName>
    </submittedName>
</protein>
<dbReference type="GO" id="GO:0016757">
    <property type="term" value="F:glycosyltransferase activity"/>
    <property type="evidence" value="ECO:0007669"/>
    <property type="project" value="InterPro"/>
</dbReference>
<dbReference type="Gene3D" id="3.40.50.2000">
    <property type="entry name" value="Glycogen Phosphorylase B"/>
    <property type="match status" value="1"/>
</dbReference>
<dbReference type="InterPro" id="IPR016195">
    <property type="entry name" value="Pol/histidinol_Pase-like"/>
</dbReference>
<dbReference type="Pfam" id="PF00534">
    <property type="entry name" value="Glycos_transf_1"/>
    <property type="match status" value="1"/>
</dbReference>
<dbReference type="SUPFAM" id="SSF89550">
    <property type="entry name" value="PHP domain-like"/>
    <property type="match status" value="1"/>
</dbReference>
<keyword evidence="3" id="KW-1185">Reference proteome</keyword>
<dbReference type="Gene3D" id="3.20.20.140">
    <property type="entry name" value="Metal-dependent hydrolases"/>
    <property type="match status" value="1"/>
</dbReference>
<name>A0A7W7Y586_9BACT</name>
<dbReference type="Proteomes" id="UP000528322">
    <property type="component" value="Unassembled WGS sequence"/>
</dbReference>
<feature type="domain" description="Glycosyl transferase family 1" evidence="1">
    <location>
        <begin position="116"/>
        <end position="173"/>
    </location>
</feature>
<sequence length="202" mass="22945">MIKVDLHLHSSASSRGAGFFSEKLQVQESYVTPRQVYDTLFERGMNLFTITDHDSIDGCLEIAHLPGAFISEEVTTYFPEDRCKIHVIALDINEEIHRELQRLRYNVYELVDYLQASGLPTIVSSIGATRENLKPGVTGYVIEDNNPFSYAEKVRELLDTPAKLSKMRQQAIEHMADKGERELLMEMVQKLSLGKVKLRAGE</sequence>
<gene>
    <name evidence="2" type="ORF">HNR37_001569</name>
</gene>
<evidence type="ECO:0000313" key="3">
    <source>
        <dbReference type="Proteomes" id="UP000528322"/>
    </source>
</evidence>
<organism evidence="2 3">
    <name type="scientific">Desulfurispira natronophila</name>
    <dbReference type="NCBI Taxonomy" id="682562"/>
    <lineage>
        <taxon>Bacteria</taxon>
        <taxon>Pseudomonadati</taxon>
        <taxon>Chrysiogenota</taxon>
        <taxon>Chrysiogenia</taxon>
        <taxon>Chrysiogenales</taxon>
        <taxon>Chrysiogenaceae</taxon>
        <taxon>Desulfurispira</taxon>
    </lineage>
</organism>
<evidence type="ECO:0000313" key="2">
    <source>
        <dbReference type="EMBL" id="MBB5022237.1"/>
    </source>
</evidence>
<proteinExistence type="predicted"/>
<dbReference type="RefSeq" id="WP_183732392.1">
    <property type="nucleotide sequence ID" value="NZ_JACHID010000009.1"/>
</dbReference>
<dbReference type="EMBL" id="JACHID010000009">
    <property type="protein sequence ID" value="MBB5022237.1"/>
    <property type="molecule type" value="Genomic_DNA"/>
</dbReference>
<dbReference type="InterPro" id="IPR001296">
    <property type="entry name" value="Glyco_trans_1"/>
</dbReference>
<accession>A0A7W7Y586</accession>